<evidence type="ECO:0000256" key="1">
    <source>
        <dbReference type="ARBA" id="ARBA00004613"/>
    </source>
</evidence>
<accession>A0A9E8MA01</accession>
<dbReference type="InterPro" id="IPR036574">
    <property type="entry name" value="Scorpion_toxin-like_sf"/>
</dbReference>
<dbReference type="SUPFAM" id="SSF57095">
    <property type="entry name" value="Scorpion toxin-like"/>
    <property type="match status" value="1"/>
</dbReference>
<evidence type="ECO:0000259" key="10">
    <source>
        <dbReference type="PROSITE" id="PS51378"/>
    </source>
</evidence>
<dbReference type="SMART" id="SM00505">
    <property type="entry name" value="Knot1"/>
    <property type="match status" value="1"/>
</dbReference>
<keyword evidence="8" id="KW-1015">Disulfide bond</keyword>
<organism evidence="11">
    <name type="scientific">Mylabris quadripunctata</name>
    <dbReference type="NCBI Taxonomy" id="268458"/>
    <lineage>
        <taxon>Eukaryota</taxon>
        <taxon>Metazoa</taxon>
        <taxon>Ecdysozoa</taxon>
        <taxon>Arthropoda</taxon>
        <taxon>Hexapoda</taxon>
        <taxon>Insecta</taxon>
        <taxon>Pterygota</taxon>
        <taxon>Neoptera</taxon>
        <taxon>Endopterygota</taxon>
        <taxon>Coleoptera</taxon>
        <taxon>Polyphaga</taxon>
        <taxon>Cucujiformia</taxon>
        <taxon>Meloidae</taxon>
        <taxon>Meloinae</taxon>
        <taxon>Mylabris</taxon>
    </lineage>
</organism>
<keyword evidence="7" id="KW-0044">Antibiotic</keyword>
<dbReference type="Gene3D" id="3.30.30.10">
    <property type="entry name" value="Knottin, scorpion toxin-like"/>
    <property type="match status" value="1"/>
</dbReference>
<sequence>MYKLIVFAFIVAMCAIHLLAAPVDEFEASVGHRRVTCDVLSFEAKGVKLNHAACAAHCLAMGKRGGRCNNGVCVCRR</sequence>
<evidence type="ECO:0000256" key="4">
    <source>
        <dbReference type="ARBA" id="ARBA00022588"/>
    </source>
</evidence>
<dbReference type="GO" id="GO:0045087">
    <property type="term" value="P:innate immune response"/>
    <property type="evidence" value="ECO:0007669"/>
    <property type="project" value="UniProtKB-KW"/>
</dbReference>
<feature type="signal peptide" evidence="9">
    <location>
        <begin position="1"/>
        <end position="20"/>
    </location>
</feature>
<protein>
    <submittedName>
        <fullName evidence="11">Defensin</fullName>
    </submittedName>
</protein>
<dbReference type="FunFam" id="3.30.30.10:FF:000005">
    <property type="entry name" value="Defensin"/>
    <property type="match status" value="1"/>
</dbReference>
<name>A0A9E8MA01_9CUCU</name>
<dbReference type="PRINTS" id="PR00271">
    <property type="entry name" value="DEFENSIN"/>
</dbReference>
<dbReference type="GO" id="GO:0005615">
    <property type="term" value="C:extracellular space"/>
    <property type="evidence" value="ECO:0007669"/>
    <property type="project" value="TreeGrafter"/>
</dbReference>
<keyword evidence="9" id="KW-0732">Signal</keyword>
<reference evidence="11" key="1">
    <citation type="submission" date="2021-11" db="EMBL/GenBank/DDBJ databases">
        <title>Determination Of Defensin Gene Anatomy In Different Beetle Members (Insecta: Coleoptera), Inference Of Evolutionary History And Testing The Antimicrobial Activities Of Gene Products.</title>
        <authorList>
            <person name="Pektas A.N."/>
        </authorList>
    </citation>
    <scope>NUCLEOTIDE SEQUENCE</scope>
</reference>
<keyword evidence="5" id="KW-0391">Immunity</keyword>
<keyword evidence="6" id="KW-0211">Defensin</keyword>
<dbReference type="GO" id="GO:0050830">
    <property type="term" value="P:defense response to Gram-positive bacterium"/>
    <property type="evidence" value="ECO:0007669"/>
    <property type="project" value="UniProtKB-ARBA"/>
</dbReference>
<dbReference type="InterPro" id="IPR001542">
    <property type="entry name" value="Defensin_invertebrate/fungal"/>
</dbReference>
<evidence type="ECO:0000256" key="8">
    <source>
        <dbReference type="ARBA" id="ARBA00023157"/>
    </source>
</evidence>
<evidence type="ECO:0000256" key="7">
    <source>
        <dbReference type="ARBA" id="ARBA00023022"/>
    </source>
</evidence>
<evidence type="ECO:0000256" key="2">
    <source>
        <dbReference type="ARBA" id="ARBA00022525"/>
    </source>
</evidence>
<keyword evidence="3" id="KW-0929">Antimicrobial</keyword>
<evidence type="ECO:0000256" key="5">
    <source>
        <dbReference type="ARBA" id="ARBA00022859"/>
    </source>
</evidence>
<proteinExistence type="evidence at transcript level"/>
<dbReference type="PANTHER" id="PTHR13645">
    <property type="entry name" value="DEFENSIN"/>
    <property type="match status" value="1"/>
</dbReference>
<keyword evidence="4" id="KW-0399">Innate immunity</keyword>
<feature type="chain" id="PRO_5039376486" evidence="9">
    <location>
        <begin position="21"/>
        <end position="77"/>
    </location>
</feature>
<feature type="domain" description="Invertebrate defensins family profile" evidence="10">
    <location>
        <begin position="34"/>
        <end position="77"/>
    </location>
</feature>
<evidence type="ECO:0000256" key="9">
    <source>
        <dbReference type="SAM" id="SignalP"/>
    </source>
</evidence>
<dbReference type="InterPro" id="IPR003614">
    <property type="entry name" value="Knottins"/>
</dbReference>
<dbReference type="GO" id="GO:0006959">
    <property type="term" value="P:humoral immune response"/>
    <property type="evidence" value="ECO:0007669"/>
    <property type="project" value="TreeGrafter"/>
</dbReference>
<comment type="subcellular location">
    <subcellularLocation>
        <location evidence="1">Secreted</location>
    </subcellularLocation>
</comment>
<dbReference type="AlphaFoldDB" id="A0A9E8MA01"/>
<dbReference type="PROSITE" id="PS51378">
    <property type="entry name" value="INVERT_DEFENSINS"/>
    <property type="match status" value="1"/>
</dbReference>
<evidence type="ECO:0000256" key="6">
    <source>
        <dbReference type="ARBA" id="ARBA00022940"/>
    </source>
</evidence>
<evidence type="ECO:0000256" key="3">
    <source>
        <dbReference type="ARBA" id="ARBA00022529"/>
    </source>
</evidence>
<dbReference type="EMBL" id="OL614785">
    <property type="protein sequence ID" value="WAB21906.1"/>
    <property type="molecule type" value="mRNA"/>
</dbReference>
<keyword evidence="2" id="KW-0964">Secreted</keyword>
<evidence type="ECO:0000313" key="11">
    <source>
        <dbReference type="EMBL" id="WAB21906.1"/>
    </source>
</evidence>
<dbReference type="PANTHER" id="PTHR13645:SF0">
    <property type="entry name" value="DEFENSIN"/>
    <property type="match status" value="1"/>
</dbReference>
<dbReference type="InterPro" id="IPR017982">
    <property type="entry name" value="Defensin_insect"/>
</dbReference>
<dbReference type="Pfam" id="PF01097">
    <property type="entry name" value="Defensin_2"/>
    <property type="match status" value="1"/>
</dbReference>